<dbReference type="EMBL" id="JAWDJW010012011">
    <property type="protein sequence ID" value="KAK3044389.1"/>
    <property type="molecule type" value="Genomic_DNA"/>
</dbReference>
<keyword evidence="2" id="KW-1185">Reference proteome</keyword>
<protein>
    <submittedName>
        <fullName evidence="1">Uncharacterized protein</fullName>
    </submittedName>
</protein>
<comment type="caution">
    <text evidence="1">The sequence shown here is derived from an EMBL/GenBank/DDBJ whole genome shotgun (WGS) entry which is preliminary data.</text>
</comment>
<reference evidence="1" key="1">
    <citation type="submission" date="2024-09" db="EMBL/GenBank/DDBJ databases">
        <title>Black Yeasts Isolated from many extreme environments.</title>
        <authorList>
            <person name="Coleine C."/>
            <person name="Stajich J.E."/>
            <person name="Selbmann L."/>
        </authorList>
    </citation>
    <scope>NUCLEOTIDE SEQUENCE</scope>
    <source>
        <strain evidence="1">CCFEE 5737</strain>
    </source>
</reference>
<sequence>MSWVGTETLFLTTALQNLANLQDVELRDYHADGRYRDGTSWKSYGFMTMKQETGRMPQFFQQQPQTSTEVSRYFTIIAAAIKEAQRPLKTLATTLRKDGLVSAAFYIPEVQTLSFRDTFKSLEVLMLALATSYGYSEPLSTDKGDTFPIDPLDKFFTLVPNLIKLRLNFSFSHTTSQLLGSLNLSNTLCHLRQLELGKAKPSWANLEKFTTQWPQSLTHLTLMWITLSEGSWTSLLDSIKNKLSLTFIKLESLRELRESHTPFIIGFQPVGTKFTSLEEVQQHSKLEHSGD</sequence>
<evidence type="ECO:0000313" key="2">
    <source>
        <dbReference type="Proteomes" id="UP001186974"/>
    </source>
</evidence>
<proteinExistence type="predicted"/>
<dbReference type="Proteomes" id="UP001186974">
    <property type="component" value="Unassembled WGS sequence"/>
</dbReference>
<feature type="non-terminal residue" evidence="1">
    <location>
        <position position="291"/>
    </location>
</feature>
<gene>
    <name evidence="1" type="ORF">LTS18_001412</name>
</gene>
<evidence type="ECO:0000313" key="1">
    <source>
        <dbReference type="EMBL" id="KAK3044389.1"/>
    </source>
</evidence>
<accession>A0ACC3CTE8</accession>
<name>A0ACC3CTE8_9PEZI</name>
<organism evidence="1 2">
    <name type="scientific">Coniosporium uncinatum</name>
    <dbReference type="NCBI Taxonomy" id="93489"/>
    <lineage>
        <taxon>Eukaryota</taxon>
        <taxon>Fungi</taxon>
        <taxon>Dikarya</taxon>
        <taxon>Ascomycota</taxon>
        <taxon>Pezizomycotina</taxon>
        <taxon>Dothideomycetes</taxon>
        <taxon>Dothideomycetes incertae sedis</taxon>
        <taxon>Coniosporium</taxon>
    </lineage>
</organism>